<name>A0A5A7NA46_9PROT</name>
<evidence type="ECO:0000259" key="1">
    <source>
        <dbReference type="Pfam" id="PF03372"/>
    </source>
</evidence>
<keyword evidence="2" id="KW-0540">Nuclease</keyword>
<dbReference type="Gene3D" id="3.60.10.10">
    <property type="entry name" value="Endonuclease/exonuclease/phosphatase"/>
    <property type="match status" value="1"/>
</dbReference>
<dbReference type="SUPFAM" id="SSF56219">
    <property type="entry name" value="DNase I-like"/>
    <property type="match status" value="1"/>
</dbReference>
<accession>A0A5A7NA46</accession>
<proteinExistence type="predicted"/>
<protein>
    <submittedName>
        <fullName evidence="2">Endonuclease</fullName>
    </submittedName>
</protein>
<keyword evidence="3" id="KW-1185">Reference proteome</keyword>
<dbReference type="InterPro" id="IPR051916">
    <property type="entry name" value="GPI-anchor_lipid_remodeler"/>
</dbReference>
<gene>
    <name evidence="2" type="ORF">JCM17846_21970</name>
</gene>
<feature type="domain" description="Endonuclease/exonuclease/phosphatase" evidence="1">
    <location>
        <begin position="7"/>
        <end position="222"/>
    </location>
</feature>
<organism evidence="2 3">
    <name type="scientific">Iodidimonas nitroreducens</name>
    <dbReference type="NCBI Taxonomy" id="1236968"/>
    <lineage>
        <taxon>Bacteria</taxon>
        <taxon>Pseudomonadati</taxon>
        <taxon>Pseudomonadota</taxon>
        <taxon>Alphaproteobacteria</taxon>
        <taxon>Iodidimonadales</taxon>
        <taxon>Iodidimonadaceae</taxon>
        <taxon>Iodidimonas</taxon>
    </lineage>
</organism>
<dbReference type="InterPro" id="IPR005135">
    <property type="entry name" value="Endo/exonuclease/phosphatase"/>
</dbReference>
<dbReference type="AlphaFoldDB" id="A0A5A7NA46"/>
<keyword evidence="2" id="KW-0255">Endonuclease</keyword>
<dbReference type="Proteomes" id="UP000324996">
    <property type="component" value="Unassembled WGS sequence"/>
</dbReference>
<dbReference type="RefSeq" id="WP_161760386.1">
    <property type="nucleotide sequence ID" value="NZ_BKCN01000011.1"/>
</dbReference>
<comment type="caution">
    <text evidence="2">The sequence shown here is derived from an EMBL/GenBank/DDBJ whole genome shotgun (WGS) entry which is preliminary data.</text>
</comment>
<evidence type="ECO:0000313" key="3">
    <source>
        <dbReference type="Proteomes" id="UP000324996"/>
    </source>
</evidence>
<dbReference type="PANTHER" id="PTHR14859:SF15">
    <property type="entry name" value="ENDONUCLEASE_EXONUCLEASE_PHOSPHATASE DOMAIN-CONTAINING PROTEIN"/>
    <property type="match status" value="1"/>
</dbReference>
<dbReference type="GO" id="GO:0016020">
    <property type="term" value="C:membrane"/>
    <property type="evidence" value="ECO:0007669"/>
    <property type="project" value="GOC"/>
</dbReference>
<dbReference type="EMBL" id="BKCN01000011">
    <property type="protein sequence ID" value="GER04515.1"/>
    <property type="molecule type" value="Genomic_DNA"/>
</dbReference>
<dbReference type="GO" id="GO:0004519">
    <property type="term" value="F:endonuclease activity"/>
    <property type="evidence" value="ECO:0007669"/>
    <property type="project" value="UniProtKB-KW"/>
</dbReference>
<dbReference type="Pfam" id="PF03372">
    <property type="entry name" value="Exo_endo_phos"/>
    <property type="match status" value="1"/>
</dbReference>
<reference evidence="2 3" key="1">
    <citation type="submission" date="2019-09" db="EMBL/GenBank/DDBJ databases">
        <title>NBRP : Genome information of microbial organism related human and environment.</title>
        <authorList>
            <person name="Hattori M."/>
            <person name="Oshima K."/>
            <person name="Inaba H."/>
            <person name="Suda W."/>
            <person name="Sakamoto M."/>
            <person name="Iino T."/>
            <person name="Kitahara M."/>
            <person name="Oshida Y."/>
            <person name="Iida T."/>
            <person name="Kudo T."/>
            <person name="Itoh T."/>
            <person name="Ohkuma M."/>
        </authorList>
    </citation>
    <scope>NUCLEOTIDE SEQUENCE [LARGE SCALE GENOMIC DNA]</scope>
    <source>
        <strain evidence="2 3">Q-1</strain>
    </source>
</reference>
<sequence length="235" mass="26909">MSQFRIASYNVHSCIGTDRHFAPERIVDALREIDADIVALQELGWHHRGRRNFDQFAFIREMTGYHIIEGPTKSHARAHYGNAILMREPAHAYRTLDLSWPLHIPRGCVIAQTRFGAEPLIIINVHLGLTPWDRARQLKRLIAEIHDHGDQNIIMMGDFNSWKPAGAMFRPLSQLLPHYTALPTFHSRAPRVPLDRIYLSPKLAFQSAEVWRTPATAKASDHLPVVADITWRPLI</sequence>
<dbReference type="PANTHER" id="PTHR14859">
    <property type="entry name" value="CALCOFLUOR WHITE HYPERSENSITIVE PROTEIN PRECURSOR"/>
    <property type="match status" value="1"/>
</dbReference>
<dbReference type="GO" id="GO:0006506">
    <property type="term" value="P:GPI anchor biosynthetic process"/>
    <property type="evidence" value="ECO:0007669"/>
    <property type="project" value="TreeGrafter"/>
</dbReference>
<keyword evidence="2" id="KW-0378">Hydrolase</keyword>
<evidence type="ECO:0000313" key="2">
    <source>
        <dbReference type="EMBL" id="GER04515.1"/>
    </source>
</evidence>
<dbReference type="InterPro" id="IPR036691">
    <property type="entry name" value="Endo/exonu/phosph_ase_sf"/>
</dbReference>